<keyword evidence="3" id="KW-0418">Kinase</keyword>
<dbReference type="Gene3D" id="1.10.510.10">
    <property type="entry name" value="Transferase(Phosphotransferase) domain 1"/>
    <property type="match status" value="2"/>
</dbReference>
<dbReference type="SUPFAM" id="SSF56112">
    <property type="entry name" value="Protein kinase-like (PK-like)"/>
    <property type="match status" value="2"/>
</dbReference>
<dbReference type="PROSITE" id="PS50011">
    <property type="entry name" value="PROTEIN_KINASE_DOM"/>
    <property type="match status" value="2"/>
</dbReference>
<dbReference type="PANTHER" id="PTHR45661:SF3">
    <property type="entry name" value="IG-LIKE DOMAIN-CONTAINING PROTEIN"/>
    <property type="match status" value="1"/>
</dbReference>
<dbReference type="InterPro" id="IPR011009">
    <property type="entry name" value="Kinase-like_dom_sf"/>
</dbReference>
<gene>
    <name evidence="3" type="ORF">M9Y10_020580</name>
    <name evidence="2" type="ORF">M9Y10_039991</name>
</gene>
<dbReference type="Pfam" id="PF13306">
    <property type="entry name" value="LRR_5"/>
    <property type="match status" value="3"/>
</dbReference>
<dbReference type="PROSITE" id="PS00108">
    <property type="entry name" value="PROTEIN_KINASE_ST"/>
    <property type="match status" value="1"/>
</dbReference>
<dbReference type="GO" id="GO:0016301">
    <property type="term" value="F:kinase activity"/>
    <property type="evidence" value="ECO:0007669"/>
    <property type="project" value="UniProtKB-KW"/>
</dbReference>
<dbReference type="Gene3D" id="3.40.50.12480">
    <property type="match status" value="1"/>
</dbReference>
<dbReference type="SMART" id="SM00671">
    <property type="entry name" value="SEL1"/>
    <property type="match status" value="2"/>
</dbReference>
<dbReference type="CDD" id="cd00180">
    <property type="entry name" value="PKc"/>
    <property type="match status" value="1"/>
</dbReference>
<evidence type="ECO:0000313" key="2">
    <source>
        <dbReference type="EMBL" id="KAK8833881.1"/>
    </source>
</evidence>
<dbReference type="InterPro" id="IPR000719">
    <property type="entry name" value="Prot_kinase_dom"/>
</dbReference>
<dbReference type="PANTHER" id="PTHR45661">
    <property type="entry name" value="SURFACE ANTIGEN"/>
    <property type="match status" value="1"/>
</dbReference>
<dbReference type="InterPro" id="IPR008271">
    <property type="entry name" value="Ser/Thr_kinase_AS"/>
</dbReference>
<dbReference type="InterPro" id="IPR032675">
    <property type="entry name" value="LRR_dom_sf"/>
</dbReference>
<dbReference type="SMART" id="SM00220">
    <property type="entry name" value="S_TKc"/>
    <property type="match status" value="2"/>
</dbReference>
<dbReference type="Gene3D" id="3.80.10.10">
    <property type="entry name" value="Ribonuclease Inhibitor"/>
    <property type="match status" value="4"/>
</dbReference>
<dbReference type="InterPro" id="IPR001245">
    <property type="entry name" value="Ser-Thr/Tyr_kinase_cat_dom"/>
</dbReference>
<keyword evidence="4" id="KW-1185">Reference proteome</keyword>
<keyword evidence="3" id="KW-0808">Transferase</keyword>
<dbReference type="InterPro" id="IPR026906">
    <property type="entry name" value="LRR_5"/>
</dbReference>
<evidence type="ECO:0000313" key="3">
    <source>
        <dbReference type="EMBL" id="KAK8845662.1"/>
    </source>
</evidence>
<sequence length="1639" mass="186367">MQELFKEFDVQFKSNKISFTFECFAQVFCKYNFFLINSKSDFTSELDYQLEQKIKESQDIVVDEYEDRAQMPAIKYIIICIEKLLIVINEKVLSLLDKYISINTNMRILFLKKDLPSFQYLPNEPESNKKFIEFCFEDFRGIELRSPKSIKKCWFIIKRCMLMYLLKKSYHKTFNNRVDGFSNDFPAKHSKLDEEKCVELQFIDSSATSAVHLFYSIENELLFIGKKVIDAFEDSRLQEREIKNLSGIHHPFLPQFYGVFESSGSKTISIEYINGVTLNSFIRPELSFADRMKIIVQIMFVIEYLHDHEFIYRDLKPNNVMIDKNGIVVLIDFDRMLKSDSNIAGTTTFSPFAAPEVLQFQYKKKSDIFSLGLMIYYILTGEILEKSEGEEYNFERIPNEYSATAAMCGRCTKENPDDRPSITEIIVEFYVNYYNVFGIELFDDVLLYLSKSKNPHSQCELGALYYEGRSIPQNERKAFILFSFSASYNNPKAQHFLGLMYYEGNDYFIRNTSVAYQYFSLSSQNYPQSKHYCDLIQENSKSIQISFQELPSKFQSMIDNAENPTLRKIFSNFRFLYLPLNEIYSKQKNVTEQLIESYLLSVFKEFNFIVYEFVHNFFLTEDENPKEKSITAVICVEGFCFIIQSIDEDFISKILFYMNSKLINLTGVFERINQKSIEIGKVKDFINDATKIDPVTCALMDPAMLHLLIEKETFFNNIMNPAVSYLIRRYSYPSYYFKDSSFFTFNHNVQADDIIKRKLKKFLFSKMKNHDENDIQFQISSENHYIYSFKEEDFITLRGIKSTSKASYYLVMHIETLFIFAMKKYHKNQPNFKHEVDFCSNYSHRCMTKFYGFVKNNDEIIGFIYEYMCNGNLYDHIRCNPYIISPTYSFNAMNRIFQGIDYLHRNSLIHLDLNSRNILIDHDFIPYISKFELIRKETDEKLPDYYDKELLYMSPEEYYEKNISFTSMIYSFGRMIYLLFEKSEFCDEKTSQDIFKINNPMRSVPREIEEIYQSCIKFNEKERINHDSLKGIISAISFSPYFIENYNADDDDKERIIHEVVQYFCENIAINNSTLILSPSSISLFIPEIVSLMSNSNNSSIISNTLAITIPSGVTLIEENKYKGYSSLIKLSFEYPSSVLSLETSSFEGCSSLTKIIIPASVTKICGNSFKDCSALTQIIIPSSVEYIGPFAFYQCASLVQMSIPSSVKSIGYSAFSMCKSLIKIIVPSFIEEISSSTFQGCASLSSITIPSSVAKIGGGAFAECSSLREIKIPSLITSIETNTFQKCSSLRSITIPSSVTKICKAAFSGCSSLKRIEIPSSIAQIEKEVFAECTSLIHVILPSTVISIEDDAFNGCSSLQAITIPPSVAKIGAGAFSNCSSLEEISVPPSVTSLGEHAFSGCSSLRQVSLPPSVKSIKDGLFNECASLPKITIPPSIKKIKDNAFSGCKSLTELSIPSSVEKMGEFSFSYCTSLEKVTIPSSVTTIEDYAFAGCSSLAQVEIPSSVSCIGSCAFSGCSSLTQIIVPSSVTSVESGAFSLCSSLRQISIPASLSSIENDVFSECASLAQVEIPPSVASIGDGAFSGCASLKRVTIHSSLRSIGCGAFQRCFSLSRVSLPSSVTNIEDSAFPSYIKVVRL</sequence>
<dbReference type="InterPro" id="IPR006597">
    <property type="entry name" value="Sel1-like"/>
</dbReference>
<dbReference type="InterPro" id="IPR011990">
    <property type="entry name" value="TPR-like_helical_dom_sf"/>
</dbReference>
<dbReference type="Gene3D" id="1.25.40.10">
    <property type="entry name" value="Tetratricopeptide repeat domain"/>
    <property type="match status" value="1"/>
</dbReference>
<dbReference type="EMBL" id="JAPFFF010000030">
    <property type="protein sequence ID" value="KAK8845662.1"/>
    <property type="molecule type" value="Genomic_DNA"/>
</dbReference>
<dbReference type="EMBL" id="JAPFFF010000614">
    <property type="protein sequence ID" value="KAK8833881.1"/>
    <property type="molecule type" value="Genomic_DNA"/>
</dbReference>
<comment type="caution">
    <text evidence="3">The sequence shown here is derived from an EMBL/GenBank/DDBJ whole genome shotgun (WGS) entry which is preliminary data.</text>
</comment>
<accession>A0ABR2HE10</accession>
<dbReference type="InterPro" id="IPR053139">
    <property type="entry name" value="Surface_bspA-like"/>
</dbReference>
<feature type="domain" description="Protein kinase" evidence="1">
    <location>
        <begin position="197"/>
        <end position="431"/>
    </location>
</feature>
<proteinExistence type="predicted"/>
<dbReference type="Proteomes" id="UP001470230">
    <property type="component" value="Unassembled WGS sequence"/>
</dbReference>
<dbReference type="SUPFAM" id="SSF52058">
    <property type="entry name" value="L domain-like"/>
    <property type="match status" value="1"/>
</dbReference>
<name>A0ABR2HE10_9EUKA</name>
<evidence type="ECO:0000259" key="1">
    <source>
        <dbReference type="PROSITE" id="PS50011"/>
    </source>
</evidence>
<reference evidence="3 4" key="1">
    <citation type="submission" date="2024-04" db="EMBL/GenBank/DDBJ databases">
        <title>Tritrichomonas musculus Genome.</title>
        <authorList>
            <person name="Alves-Ferreira E."/>
            <person name="Grigg M."/>
            <person name="Lorenzi H."/>
            <person name="Galac M."/>
        </authorList>
    </citation>
    <scope>NUCLEOTIDE SEQUENCE [LARGE SCALE GENOMIC DNA]</scope>
    <source>
        <strain evidence="3 4">EAF2021</strain>
    </source>
</reference>
<dbReference type="Pfam" id="PF07714">
    <property type="entry name" value="PK_Tyr_Ser-Thr"/>
    <property type="match status" value="1"/>
</dbReference>
<evidence type="ECO:0000313" key="4">
    <source>
        <dbReference type="Proteomes" id="UP001470230"/>
    </source>
</evidence>
<feature type="domain" description="Protein kinase" evidence="1">
    <location>
        <begin position="794"/>
        <end position="1042"/>
    </location>
</feature>
<dbReference type="Pfam" id="PF00069">
    <property type="entry name" value="Pkinase"/>
    <property type="match status" value="1"/>
</dbReference>
<dbReference type="SUPFAM" id="SSF81901">
    <property type="entry name" value="HCP-like"/>
    <property type="match status" value="1"/>
</dbReference>
<organism evidence="3 4">
    <name type="scientific">Tritrichomonas musculus</name>
    <dbReference type="NCBI Taxonomy" id="1915356"/>
    <lineage>
        <taxon>Eukaryota</taxon>
        <taxon>Metamonada</taxon>
        <taxon>Parabasalia</taxon>
        <taxon>Tritrichomonadida</taxon>
        <taxon>Tritrichomonadidae</taxon>
        <taxon>Tritrichomonas</taxon>
    </lineage>
</organism>
<dbReference type="Pfam" id="PF08238">
    <property type="entry name" value="Sel1"/>
    <property type="match status" value="2"/>
</dbReference>
<protein>
    <submittedName>
        <fullName evidence="3">cAMP-dependent protein kinase catalytic subunit</fullName>
    </submittedName>
</protein>